<evidence type="ECO:0000313" key="2">
    <source>
        <dbReference type="Proteomes" id="UP000075635"/>
    </source>
</evidence>
<protein>
    <submittedName>
        <fullName evidence="1">Uncharacterized protein</fullName>
    </submittedName>
</protein>
<proteinExistence type="predicted"/>
<organism evidence="1 2">
    <name type="scientific">Sorangium cellulosum</name>
    <name type="common">Polyangium cellulosum</name>
    <dbReference type="NCBI Taxonomy" id="56"/>
    <lineage>
        <taxon>Bacteria</taxon>
        <taxon>Pseudomonadati</taxon>
        <taxon>Myxococcota</taxon>
        <taxon>Polyangia</taxon>
        <taxon>Polyangiales</taxon>
        <taxon>Polyangiaceae</taxon>
        <taxon>Sorangium</taxon>
    </lineage>
</organism>
<name>A0A150SKN1_SORCE</name>
<dbReference type="AlphaFoldDB" id="A0A150SKN1"/>
<accession>A0A150SKN1</accession>
<evidence type="ECO:0000313" key="1">
    <source>
        <dbReference type="EMBL" id="KYF93012.1"/>
    </source>
</evidence>
<gene>
    <name evidence="1" type="ORF">BE17_25180</name>
</gene>
<sequence>MIWPLEQTFDRIRSDVPGALVTPGAWESVLGAARRLPRAISCAYLECRLGRDAAEVDLGASVMAAEGPILLAARPTGLPSSGEEATIWGRVQELTRVWTDPASPLHARVPVMWLELDSGEITRGRLMPSVLLCVDPSLPKGAASPDAIGHGLADCAPSLQAALSALSSEPLAPAARADLHRCFEALPAGGRIVHVGFMVTRRPTVLKLFAAMDREQVLDYLGAIRWPGSLGEAASLVDTLGAGPDTFRVDLTIGETLLPRLGLEFASRRGADPDRRALIDRCVEHGICTPEKRDALISWPGSKREVIPGYGRAVRLSRWIDMKIVHRPPEPLEAKAYLGFMLHLSLL</sequence>
<comment type="caution">
    <text evidence="1">The sequence shown here is derived from an EMBL/GenBank/DDBJ whole genome shotgun (WGS) entry which is preliminary data.</text>
</comment>
<reference evidence="1 2" key="1">
    <citation type="submission" date="2014-02" db="EMBL/GenBank/DDBJ databases">
        <title>The small core and large imbalanced accessory genome model reveals a collaborative survival strategy of Sorangium cellulosum strains in nature.</title>
        <authorList>
            <person name="Han K."/>
            <person name="Peng R."/>
            <person name="Blom J."/>
            <person name="Li Y.-Z."/>
        </authorList>
    </citation>
    <scope>NUCLEOTIDE SEQUENCE [LARGE SCALE GENOMIC DNA]</scope>
    <source>
        <strain evidence="1 2">So0011-07</strain>
    </source>
</reference>
<dbReference type="Proteomes" id="UP000075635">
    <property type="component" value="Unassembled WGS sequence"/>
</dbReference>
<dbReference type="EMBL" id="JEMB01000852">
    <property type="protein sequence ID" value="KYF93012.1"/>
    <property type="molecule type" value="Genomic_DNA"/>
</dbReference>